<comment type="catalytic activity">
    <reaction evidence="1">
        <text>ATP = 3',5'-cyclic AMP + diphosphate</text>
        <dbReference type="Rhea" id="RHEA:15389"/>
        <dbReference type="ChEBI" id="CHEBI:30616"/>
        <dbReference type="ChEBI" id="CHEBI:33019"/>
        <dbReference type="ChEBI" id="CHEBI:58165"/>
        <dbReference type="EC" id="4.6.1.1"/>
    </reaction>
</comment>
<dbReference type="EC" id="4.6.1.1" evidence="4"/>
<dbReference type="EMBL" id="VRKQ01000018">
    <property type="protein sequence ID" value="TXG35176.1"/>
    <property type="molecule type" value="Genomic_DNA"/>
</dbReference>
<keyword evidence="8" id="KW-0067">ATP-binding</keyword>
<organism evidence="18 19">
    <name type="scientific">Seonamhaeicola maritimus</name>
    <dbReference type="NCBI Taxonomy" id="2591822"/>
    <lineage>
        <taxon>Bacteria</taxon>
        <taxon>Pseudomonadati</taxon>
        <taxon>Bacteroidota</taxon>
        <taxon>Flavobacteriia</taxon>
        <taxon>Flavobacteriales</taxon>
        <taxon>Flavobacteriaceae</taxon>
    </lineage>
</organism>
<keyword evidence="5 16" id="KW-0812">Transmembrane</keyword>
<evidence type="ECO:0000313" key="18">
    <source>
        <dbReference type="EMBL" id="TXG35176.1"/>
    </source>
</evidence>
<dbReference type="RefSeq" id="WP_147769519.1">
    <property type="nucleotide sequence ID" value="NZ_VRKQ01000018.1"/>
</dbReference>
<evidence type="ECO:0000256" key="13">
    <source>
        <dbReference type="ARBA" id="ARBA00023239"/>
    </source>
</evidence>
<gene>
    <name evidence="18" type="ORF">FUA22_15595</name>
</gene>
<dbReference type="InterPro" id="IPR018297">
    <property type="entry name" value="A/G_cyclase_CS"/>
</dbReference>
<dbReference type="GO" id="GO:0046872">
    <property type="term" value="F:metal ion binding"/>
    <property type="evidence" value="ECO:0007669"/>
    <property type="project" value="UniProtKB-KW"/>
</dbReference>
<keyword evidence="9" id="KW-0460">Magnesium</keyword>
<reference evidence="18 19" key="1">
    <citation type="submission" date="2019-08" db="EMBL/GenBank/DDBJ databases">
        <title>Seonamhaeicola sediminis sp. nov., isolated from marine sediment.</title>
        <authorList>
            <person name="Cao W.R."/>
        </authorList>
    </citation>
    <scope>NUCLEOTIDE SEQUENCE [LARGE SCALE GENOMIC DNA]</scope>
    <source>
        <strain evidence="18 19">1505</strain>
    </source>
</reference>
<dbReference type="PROSITE" id="PS50005">
    <property type="entry name" value="TPR"/>
    <property type="match status" value="4"/>
</dbReference>
<evidence type="ECO:0000256" key="16">
    <source>
        <dbReference type="SAM" id="Phobius"/>
    </source>
</evidence>
<dbReference type="CDD" id="cd07302">
    <property type="entry name" value="CHD"/>
    <property type="match status" value="1"/>
</dbReference>
<dbReference type="GO" id="GO:0006171">
    <property type="term" value="P:cAMP biosynthetic process"/>
    <property type="evidence" value="ECO:0007669"/>
    <property type="project" value="UniProtKB-KW"/>
</dbReference>
<dbReference type="PROSITE" id="PS50125">
    <property type="entry name" value="GUANYLATE_CYCLASE_2"/>
    <property type="match status" value="1"/>
</dbReference>
<dbReference type="PROSITE" id="PS00452">
    <property type="entry name" value="GUANYLATE_CYCLASE_1"/>
    <property type="match status" value="1"/>
</dbReference>
<evidence type="ECO:0000256" key="15">
    <source>
        <dbReference type="RuleBase" id="RU000405"/>
    </source>
</evidence>
<keyword evidence="6" id="KW-0479">Metal-binding</keyword>
<dbReference type="InterPro" id="IPR011990">
    <property type="entry name" value="TPR-like_helical_dom_sf"/>
</dbReference>
<evidence type="ECO:0000256" key="14">
    <source>
        <dbReference type="PROSITE-ProRule" id="PRU00339"/>
    </source>
</evidence>
<evidence type="ECO:0000256" key="3">
    <source>
        <dbReference type="ARBA" id="ARBA00004141"/>
    </source>
</evidence>
<evidence type="ECO:0000256" key="9">
    <source>
        <dbReference type="ARBA" id="ARBA00022842"/>
    </source>
</evidence>
<feature type="repeat" description="TPR" evidence="14">
    <location>
        <begin position="161"/>
        <end position="194"/>
    </location>
</feature>
<comment type="subcellular location">
    <subcellularLocation>
        <location evidence="3">Membrane</location>
        <topology evidence="3">Multi-pass membrane protein</topology>
    </subcellularLocation>
</comment>
<dbReference type="SUPFAM" id="SSF48452">
    <property type="entry name" value="TPR-like"/>
    <property type="match status" value="2"/>
</dbReference>
<dbReference type="Pfam" id="PF13374">
    <property type="entry name" value="TPR_10"/>
    <property type="match status" value="1"/>
</dbReference>
<evidence type="ECO:0000256" key="10">
    <source>
        <dbReference type="ARBA" id="ARBA00022989"/>
    </source>
</evidence>
<protein>
    <recommendedName>
        <fullName evidence="4">adenylate cyclase</fullName>
        <ecNumber evidence="4">4.6.1.1</ecNumber>
    </recommendedName>
</protein>
<dbReference type="InterPro" id="IPR001054">
    <property type="entry name" value="A/G_cyclase"/>
</dbReference>
<evidence type="ECO:0000256" key="8">
    <source>
        <dbReference type="ARBA" id="ARBA00022840"/>
    </source>
</evidence>
<dbReference type="PROSITE" id="PS50293">
    <property type="entry name" value="TPR_REGION"/>
    <property type="match status" value="2"/>
</dbReference>
<keyword evidence="19" id="KW-1185">Reference proteome</keyword>
<keyword evidence="12 16" id="KW-0472">Membrane</keyword>
<keyword evidence="14" id="KW-0802">TPR repeat</keyword>
<evidence type="ECO:0000256" key="2">
    <source>
        <dbReference type="ARBA" id="ARBA00001946"/>
    </source>
</evidence>
<feature type="repeat" description="TPR" evidence="14">
    <location>
        <begin position="201"/>
        <end position="234"/>
    </location>
</feature>
<evidence type="ECO:0000256" key="6">
    <source>
        <dbReference type="ARBA" id="ARBA00022723"/>
    </source>
</evidence>
<dbReference type="SMART" id="SM00044">
    <property type="entry name" value="CYCc"/>
    <property type="match status" value="1"/>
</dbReference>
<dbReference type="GO" id="GO:0007189">
    <property type="term" value="P:adenylate cyclase-activating G protein-coupled receptor signaling pathway"/>
    <property type="evidence" value="ECO:0007669"/>
    <property type="project" value="TreeGrafter"/>
</dbReference>
<evidence type="ECO:0000313" key="19">
    <source>
        <dbReference type="Proteomes" id="UP000321080"/>
    </source>
</evidence>
<dbReference type="Pfam" id="PF13424">
    <property type="entry name" value="TPR_12"/>
    <property type="match status" value="2"/>
</dbReference>
<evidence type="ECO:0000256" key="5">
    <source>
        <dbReference type="ARBA" id="ARBA00022692"/>
    </source>
</evidence>
<keyword evidence="10 16" id="KW-1133">Transmembrane helix</keyword>
<dbReference type="SUPFAM" id="SSF55073">
    <property type="entry name" value="Nucleotide cyclase"/>
    <property type="match status" value="1"/>
</dbReference>
<dbReference type="SMART" id="SM00028">
    <property type="entry name" value="TPR"/>
    <property type="match status" value="6"/>
</dbReference>
<evidence type="ECO:0000256" key="11">
    <source>
        <dbReference type="ARBA" id="ARBA00022998"/>
    </source>
</evidence>
<dbReference type="InterPro" id="IPR019734">
    <property type="entry name" value="TPR_rpt"/>
</dbReference>
<evidence type="ECO:0000256" key="12">
    <source>
        <dbReference type="ARBA" id="ARBA00023136"/>
    </source>
</evidence>
<dbReference type="Gene3D" id="3.30.70.1230">
    <property type="entry name" value="Nucleotide cyclase"/>
    <property type="match status" value="1"/>
</dbReference>
<name>A0A5C7GEX6_9FLAO</name>
<dbReference type="Gene3D" id="1.25.40.10">
    <property type="entry name" value="Tetratricopeptide repeat domain"/>
    <property type="match status" value="2"/>
</dbReference>
<keyword evidence="13 15" id="KW-0456">Lyase</keyword>
<dbReference type="OrthoDB" id="9806704at2"/>
<keyword evidence="7" id="KW-0547">Nucleotide-binding</keyword>
<keyword evidence="11" id="KW-0115">cAMP biosynthesis</keyword>
<accession>A0A5C7GEX6</accession>
<dbReference type="PANTHER" id="PTHR45627">
    <property type="entry name" value="ADENYLATE CYCLASE TYPE 1"/>
    <property type="match status" value="1"/>
</dbReference>
<feature type="transmembrane region" description="Helical" evidence="16">
    <location>
        <begin position="363"/>
        <end position="382"/>
    </location>
</feature>
<comment type="caution">
    <text evidence="18">The sequence shown here is derived from an EMBL/GenBank/DDBJ whole genome shotgun (WGS) entry which is preliminary data.</text>
</comment>
<dbReference type="GO" id="GO:0004016">
    <property type="term" value="F:adenylate cyclase activity"/>
    <property type="evidence" value="ECO:0007669"/>
    <property type="project" value="UniProtKB-EC"/>
</dbReference>
<dbReference type="GO" id="GO:0035556">
    <property type="term" value="P:intracellular signal transduction"/>
    <property type="evidence" value="ECO:0007669"/>
    <property type="project" value="InterPro"/>
</dbReference>
<proteinExistence type="inferred from homology"/>
<dbReference type="PANTHER" id="PTHR45627:SF12">
    <property type="entry name" value="ADENYLATE CYCLASE TYPE 2"/>
    <property type="match status" value="1"/>
</dbReference>
<evidence type="ECO:0000259" key="17">
    <source>
        <dbReference type="PROSITE" id="PS50125"/>
    </source>
</evidence>
<feature type="domain" description="Guanylate cyclase" evidence="17">
    <location>
        <begin position="430"/>
        <end position="557"/>
    </location>
</feature>
<dbReference type="GO" id="GO:0005886">
    <property type="term" value="C:plasma membrane"/>
    <property type="evidence" value="ECO:0007669"/>
    <property type="project" value="TreeGrafter"/>
</dbReference>
<dbReference type="Proteomes" id="UP000321080">
    <property type="component" value="Unassembled WGS sequence"/>
</dbReference>
<feature type="repeat" description="TPR" evidence="14">
    <location>
        <begin position="121"/>
        <end position="154"/>
    </location>
</feature>
<comment type="similarity">
    <text evidence="15">Belongs to the adenylyl cyclase class-4/guanylyl cyclase family.</text>
</comment>
<comment type="cofactor">
    <cofactor evidence="2">
        <name>Mg(2+)</name>
        <dbReference type="ChEBI" id="CHEBI:18420"/>
    </cofactor>
</comment>
<dbReference type="GO" id="GO:0005524">
    <property type="term" value="F:ATP binding"/>
    <property type="evidence" value="ECO:0007669"/>
    <property type="project" value="UniProtKB-KW"/>
</dbReference>
<sequence length="605" mass="68489">MYKNIILALCVLCGFYLKAQVNLDSLYAVWQDQSQSDLIRSKAYSDYIWEGFLFTQPDSAFILAEELVLFGFDNNSPKAQAGGYTLQGVSWANRSDYSQTLDYYKRALEIYEQIGNPSGLGFALNNVGTIYDKLGEYPKALEYYKQSLQINEQMGLKYESAVTLSNIGTIYMEQGDFPKALDYNLKSLEYNKQIGYKNETAVALSNIGEIYMNQGDYTKAMDYYLQSLEINKQIGQQPGIASSLTSIGVIYQKQGEYAKALNYCHRGYDLSLSIESLEIQKDGCSCLYKTYKAMGDGNKALKHYELVIVLEDSLHVEDISKKLQKMEFEKVILKDSIANVEETRLIQEVHEEEIRQKEKTRNISLGVGAFFLLLAGSLYIRWNYVRKSKASLQIEKDRSEGLLLNILPEDIAQELKETGKAAPKKYESVSILFTDFKDFTKLVSSIPATRLIVELNEIFSRFDDIIEEIGIEKIETIGDAYMAASGLPRENSDHALRCVEAAFLMVEFLKQRNENSEISWNMRVGINSGPVVAGVVGKKKFAYDIFGDSVNTASRMESNGQVGKVNISQATYELLKNHQDFAFEYRGKIEAKGKGEIEMYFVSKK</sequence>
<feature type="repeat" description="TPR" evidence="14">
    <location>
        <begin position="81"/>
        <end position="114"/>
    </location>
</feature>
<evidence type="ECO:0000256" key="4">
    <source>
        <dbReference type="ARBA" id="ARBA00012201"/>
    </source>
</evidence>
<dbReference type="AlphaFoldDB" id="A0A5C7GEX6"/>
<evidence type="ECO:0000256" key="7">
    <source>
        <dbReference type="ARBA" id="ARBA00022741"/>
    </source>
</evidence>
<dbReference type="InterPro" id="IPR029787">
    <property type="entry name" value="Nucleotide_cyclase"/>
</dbReference>
<dbReference type="Pfam" id="PF00211">
    <property type="entry name" value="Guanylate_cyc"/>
    <property type="match status" value="1"/>
</dbReference>
<evidence type="ECO:0000256" key="1">
    <source>
        <dbReference type="ARBA" id="ARBA00001593"/>
    </source>
</evidence>